<dbReference type="InterPro" id="IPR013785">
    <property type="entry name" value="Aldolase_TIM"/>
</dbReference>
<accession>A0A0F9BHE7</accession>
<comment type="caution">
    <text evidence="1">The sequence shown here is derived from an EMBL/GenBank/DDBJ whole genome shotgun (WGS) entry which is preliminary data.</text>
</comment>
<dbReference type="InterPro" id="IPR058240">
    <property type="entry name" value="rSAM_sf"/>
</dbReference>
<gene>
    <name evidence="1" type="ORF">LCGC14_2446990</name>
</gene>
<name>A0A0F9BHE7_9ZZZZ</name>
<evidence type="ECO:0000313" key="1">
    <source>
        <dbReference type="EMBL" id="KKL21284.1"/>
    </source>
</evidence>
<proteinExistence type="predicted"/>
<dbReference type="SUPFAM" id="SSF102114">
    <property type="entry name" value="Radical SAM enzymes"/>
    <property type="match status" value="1"/>
</dbReference>
<dbReference type="AlphaFoldDB" id="A0A0F9BHE7"/>
<organism evidence="1">
    <name type="scientific">marine sediment metagenome</name>
    <dbReference type="NCBI Taxonomy" id="412755"/>
    <lineage>
        <taxon>unclassified sequences</taxon>
        <taxon>metagenomes</taxon>
        <taxon>ecological metagenomes</taxon>
    </lineage>
</organism>
<sequence length="225" mass="26387">DPLMYKSIYDAIDFCHEVGLKQGLITNGLLLSEFSASRLDKLAWIRVSMNCLDYVDGITIPEISGTLGFSYVMNEKTTGLVMESLHCYVKKYEPEYVRIVPNCQATFAEQERNNEVLSATVENWRGPYFYQEKQFEAPKNCWWCYFKPFLLHDGYVYPCSSVVLNDLSERQFHNRYRWTLGDNLYRIYKEKMEPYPTSSCNKCVFKPQNDIIESILNPPIHEDFI</sequence>
<feature type="non-terminal residue" evidence="1">
    <location>
        <position position="1"/>
    </location>
</feature>
<dbReference type="Gene3D" id="3.20.20.70">
    <property type="entry name" value="Aldolase class I"/>
    <property type="match status" value="1"/>
</dbReference>
<protein>
    <recommendedName>
        <fullName evidence="2">4Fe4S-binding SPASM domain-containing protein</fullName>
    </recommendedName>
</protein>
<dbReference type="EMBL" id="LAZR01037794">
    <property type="protein sequence ID" value="KKL21284.1"/>
    <property type="molecule type" value="Genomic_DNA"/>
</dbReference>
<reference evidence="1" key="1">
    <citation type="journal article" date="2015" name="Nature">
        <title>Complex archaea that bridge the gap between prokaryotes and eukaryotes.</title>
        <authorList>
            <person name="Spang A."/>
            <person name="Saw J.H."/>
            <person name="Jorgensen S.L."/>
            <person name="Zaremba-Niedzwiedzka K."/>
            <person name="Martijn J."/>
            <person name="Lind A.E."/>
            <person name="van Eijk R."/>
            <person name="Schleper C."/>
            <person name="Guy L."/>
            <person name="Ettema T.J."/>
        </authorList>
    </citation>
    <scope>NUCLEOTIDE SEQUENCE</scope>
</reference>
<evidence type="ECO:0008006" key="2">
    <source>
        <dbReference type="Google" id="ProtNLM"/>
    </source>
</evidence>